<sequence length="692" mass="77215">MYRIIPSQITLGGLHYLENMQPLEVETDADVLSASVLIASGNETVASVPLLYTPVGGRVSIDLSDILRPFFSFKQVPSGQRFVRQTHMMLSVSVSFFGESVHSIAMNVIRGGISGVEGSIDEWCRANALSWQSRRKYVLYNQPETLTLYLKANDTVSFTIHTRKGENPIKAITGQSVMVPSTGIYTFDVSPAVMSRIADIEDGAYIAYYEVQSSEGAAMQYVLDGPKSEDERWFFWENSLGGMDTIRCYGEETLLLSSEDKTISRGDVTATYEVEAPMRWKQNTGSITLRERMWLLDFFRSPFRYCYRNGAIHPIVLVESFGESQTGDNIYDYSFSYELSDRKPPFDVAIIESVPSSLDLPTSAPINFTLPPQPSDFALVAPGEGVFFAAFSAGAWGVVGYNQLMSALQAGLKVYLDKLVKDYVAWYLSQEHVQSSSATSILAPFQSQLKVLRVSADELKKNALVASIVKTALFEADQAAQAALDALRDYLKEHHTVDADAQEKIMLLEDALTYYGRVIYIAQKSLTDKLTDQMLQQLHIVSEENNTTALGYANDAQHAAIEASQHQLSAATMILSTAITHTQNLSVFVRSTEGLLLQSAQTSTLSVGVRFNGKDITSQVLQMEPTVNFVWRRLSKTGVHDGMTDAEWDAYAFGRHEIVIKRALNDQLRFWLETSEDDDERIIEQFKHKTKI</sequence>
<evidence type="ECO:0008006" key="2">
    <source>
        <dbReference type="Google" id="ProtNLM"/>
    </source>
</evidence>
<name>A0AAT9JA03_9CAUD</name>
<organism evidence="1">
    <name type="scientific">Porphyromonas phage phage032a_KCOM2801</name>
    <dbReference type="NCBI Taxonomy" id="3154122"/>
    <lineage>
        <taxon>Viruses</taxon>
        <taxon>Duplodnaviria</taxon>
        <taxon>Heunggongvirae</taxon>
        <taxon>Uroviricota</taxon>
        <taxon>Caudoviricetes</taxon>
        <taxon>Nixviridae</taxon>
        <taxon>Nixvirus</taxon>
        <taxon>Nixvirus pging00X</taxon>
    </lineage>
</organism>
<accession>A0AAT9JA03</accession>
<protein>
    <recommendedName>
        <fullName evidence="2">Tail protein</fullName>
    </recommendedName>
</protein>
<reference evidence="1" key="1">
    <citation type="journal article" date="2023" name="Microbiome">
        <title>Phages are unrecognized players in the ecology of the oral pathogen Porphyromonas gingivalis.</title>
        <authorList>
            <person name="Matrishin C.B."/>
            <person name="Haase E.M."/>
            <person name="Dewhirst F.E."/>
            <person name="Mark Welch J.L."/>
            <person name="Miranda-Sanchez F."/>
            <person name="Chen T."/>
            <person name="MacFarland D.C."/>
            <person name="Kauffman K.M."/>
        </authorList>
    </citation>
    <scope>NUCLEOTIDE SEQUENCE</scope>
</reference>
<dbReference type="EMBL" id="BK068113">
    <property type="protein sequence ID" value="DBA56390.1"/>
    <property type="molecule type" value="Genomic_DNA"/>
</dbReference>
<reference evidence="1" key="2">
    <citation type="submission" date="2024-05" db="EMBL/GenBank/DDBJ databases">
        <authorList>
            <person name="Matrishin C.B."/>
            <person name="Kauffman K.M."/>
        </authorList>
    </citation>
    <scope>NUCLEOTIDE SEQUENCE</scope>
</reference>
<evidence type="ECO:0000313" key="1">
    <source>
        <dbReference type="EMBL" id="DBA56390.1"/>
    </source>
</evidence>
<proteinExistence type="predicted"/>